<dbReference type="InterPro" id="IPR002347">
    <property type="entry name" value="SDR_fam"/>
</dbReference>
<dbReference type="InterPro" id="IPR036291">
    <property type="entry name" value="NAD(P)-bd_dom_sf"/>
</dbReference>
<accession>A0A1E3PBE0</accession>
<evidence type="ECO:0000256" key="3">
    <source>
        <dbReference type="ARBA" id="ARBA00023002"/>
    </source>
</evidence>
<comment type="similarity">
    <text evidence="1">Belongs to the short-chain dehydrogenases/reductases (SDR) family.</text>
</comment>
<name>A0A1E3PBE0_WICAA</name>
<keyword evidence="2" id="KW-0521">NADP</keyword>
<evidence type="ECO:0000256" key="2">
    <source>
        <dbReference type="ARBA" id="ARBA00022857"/>
    </source>
</evidence>
<dbReference type="Pfam" id="PF13561">
    <property type="entry name" value="adh_short_C2"/>
    <property type="match status" value="1"/>
</dbReference>
<dbReference type="Gene3D" id="3.40.50.720">
    <property type="entry name" value="NAD(P)-binding Rossmann-like Domain"/>
    <property type="match status" value="1"/>
</dbReference>
<keyword evidence="5" id="KW-1185">Reference proteome</keyword>
<dbReference type="FunFam" id="3.40.50.720:FF:000084">
    <property type="entry name" value="Short-chain dehydrogenase reductase"/>
    <property type="match status" value="1"/>
</dbReference>
<gene>
    <name evidence="4" type="ORF">WICANDRAFT_88497</name>
</gene>
<reference evidence="4 5" key="1">
    <citation type="journal article" date="2016" name="Proc. Natl. Acad. Sci. U.S.A.">
        <title>Comparative genomics of biotechnologically important yeasts.</title>
        <authorList>
            <person name="Riley R."/>
            <person name="Haridas S."/>
            <person name="Wolfe K.H."/>
            <person name="Lopes M.R."/>
            <person name="Hittinger C.T."/>
            <person name="Goeker M."/>
            <person name="Salamov A.A."/>
            <person name="Wisecaver J.H."/>
            <person name="Long T.M."/>
            <person name="Calvey C.H."/>
            <person name="Aerts A.L."/>
            <person name="Barry K.W."/>
            <person name="Choi C."/>
            <person name="Clum A."/>
            <person name="Coughlan A.Y."/>
            <person name="Deshpande S."/>
            <person name="Douglass A.P."/>
            <person name="Hanson S.J."/>
            <person name="Klenk H.-P."/>
            <person name="LaButti K.M."/>
            <person name="Lapidus A."/>
            <person name="Lindquist E.A."/>
            <person name="Lipzen A.M."/>
            <person name="Meier-Kolthoff J.P."/>
            <person name="Ohm R.A."/>
            <person name="Otillar R.P."/>
            <person name="Pangilinan J.L."/>
            <person name="Peng Y."/>
            <person name="Rokas A."/>
            <person name="Rosa C.A."/>
            <person name="Scheuner C."/>
            <person name="Sibirny A.A."/>
            <person name="Slot J.C."/>
            <person name="Stielow J.B."/>
            <person name="Sun H."/>
            <person name="Kurtzman C.P."/>
            <person name="Blackwell M."/>
            <person name="Grigoriev I.V."/>
            <person name="Jeffries T.W."/>
        </authorList>
    </citation>
    <scope>NUCLEOTIDE SEQUENCE [LARGE SCALE GENOMIC DNA]</scope>
    <source>
        <strain evidence="5">ATCC 58044 / CBS 1984 / NCYC 433 / NRRL Y-366-8</strain>
    </source>
</reference>
<evidence type="ECO:0000313" key="4">
    <source>
        <dbReference type="EMBL" id="ODQ62726.1"/>
    </source>
</evidence>
<proteinExistence type="inferred from homology"/>
<keyword evidence="3" id="KW-0560">Oxidoreductase</keyword>
<dbReference type="PANTHER" id="PTHR48107:SF7">
    <property type="entry name" value="RE15974P"/>
    <property type="match status" value="1"/>
</dbReference>
<dbReference type="STRING" id="683960.A0A1E3PBE0"/>
<dbReference type="EMBL" id="KV454208">
    <property type="protein sequence ID" value="ODQ62726.1"/>
    <property type="molecule type" value="Genomic_DNA"/>
</dbReference>
<dbReference type="PANTHER" id="PTHR48107">
    <property type="entry name" value="NADPH-DEPENDENT ALDEHYDE REDUCTASE-LIKE PROTEIN, CHLOROPLASTIC-RELATED"/>
    <property type="match status" value="1"/>
</dbReference>
<organism evidence="4 5">
    <name type="scientific">Wickerhamomyces anomalus (strain ATCC 58044 / CBS 1984 / NCYC 433 / NRRL Y-366-8)</name>
    <name type="common">Yeast</name>
    <name type="synonym">Hansenula anomala</name>
    <dbReference type="NCBI Taxonomy" id="683960"/>
    <lineage>
        <taxon>Eukaryota</taxon>
        <taxon>Fungi</taxon>
        <taxon>Dikarya</taxon>
        <taxon>Ascomycota</taxon>
        <taxon>Saccharomycotina</taxon>
        <taxon>Saccharomycetes</taxon>
        <taxon>Phaffomycetales</taxon>
        <taxon>Wickerhamomycetaceae</taxon>
        <taxon>Wickerhamomyces</taxon>
    </lineage>
</organism>
<protein>
    <submittedName>
        <fullName evidence="4">Uncharacterized protein</fullName>
    </submittedName>
</protein>
<dbReference type="AlphaFoldDB" id="A0A1E3PBE0"/>
<dbReference type="PRINTS" id="PR00081">
    <property type="entry name" value="GDHRDH"/>
</dbReference>
<dbReference type="NCBIfam" id="NF009385">
    <property type="entry name" value="PRK12744.1"/>
    <property type="match status" value="1"/>
</dbReference>
<dbReference type="RefSeq" id="XP_019041933.1">
    <property type="nucleotide sequence ID" value="XM_019186157.1"/>
</dbReference>
<sequence>MAPLDISLKGQTAIVTGGTKNLGAETVRELAKFGANLVIHYHSDSEKSNGESLVKEVKEKYGVDSILVQGNLAVEKDAKKLFEETKSKFGGADIAINNAGKVLKKPIGEISEADYDQMFDINSKASFFFLKYAYQYVNEKGRIIFLVTSLLAAYTPFYGLYQGAKAPVEYFVKAASKELHDKNISVNAVAPGPMDTPFLYGQETDESVAFFKTQALENRLTKVEDIVPIIRFLATEGKWLTGQTLYASGGFTAH</sequence>
<dbReference type="Proteomes" id="UP000094112">
    <property type="component" value="Unassembled WGS sequence"/>
</dbReference>
<dbReference type="OrthoDB" id="47007at2759"/>
<evidence type="ECO:0000313" key="5">
    <source>
        <dbReference type="Proteomes" id="UP000094112"/>
    </source>
</evidence>
<dbReference type="SUPFAM" id="SSF51735">
    <property type="entry name" value="NAD(P)-binding Rossmann-fold domains"/>
    <property type="match status" value="1"/>
</dbReference>
<dbReference type="GeneID" id="30203403"/>
<evidence type="ECO:0000256" key="1">
    <source>
        <dbReference type="ARBA" id="ARBA00006484"/>
    </source>
</evidence>
<dbReference type="GO" id="GO:0016614">
    <property type="term" value="F:oxidoreductase activity, acting on CH-OH group of donors"/>
    <property type="evidence" value="ECO:0007669"/>
    <property type="project" value="UniProtKB-ARBA"/>
</dbReference>